<dbReference type="RefSeq" id="WP_083148453.1">
    <property type="nucleotide sequence ID" value="NZ_CBCRZH010000048.1"/>
</dbReference>
<organism evidence="3 4">
    <name type="scientific">Mycobacterium intermedium</name>
    <dbReference type="NCBI Taxonomy" id="28445"/>
    <lineage>
        <taxon>Bacteria</taxon>
        <taxon>Bacillati</taxon>
        <taxon>Actinomycetota</taxon>
        <taxon>Actinomycetes</taxon>
        <taxon>Mycobacteriales</taxon>
        <taxon>Mycobacteriaceae</taxon>
        <taxon>Mycobacterium</taxon>
        <taxon>Mycobacterium simiae complex</taxon>
    </lineage>
</organism>
<feature type="region of interest" description="Disordered" evidence="1">
    <location>
        <begin position="203"/>
        <end position="232"/>
    </location>
</feature>
<name>A0A1X0FYL8_MYCIE</name>
<dbReference type="InterPro" id="IPR043641">
    <property type="entry name" value="PPE-PPW_C"/>
</dbReference>
<evidence type="ECO:0000256" key="1">
    <source>
        <dbReference type="SAM" id="MobiDB-lite"/>
    </source>
</evidence>
<accession>A0A1X0FYL8</accession>
<dbReference type="Proteomes" id="UP000192739">
    <property type="component" value="Unassembled WGS sequence"/>
</dbReference>
<sequence>MIFGADGANIPGQGQPNWNPLQYLQNLPNFFNGNQQALAYLQSNIPQLLTNPANWPVLVSYFMAWQTYRAVNWTLRTLRFIVQIAPLLLPSVLNLAVTNLAGTAGLAGLAGIVQPVTPSVPAPGVETTQLPPPAAVLAAPVLAPSPTPTPTPSVAPAVPTHVPTSAPPTPLPAVEGFAYLVGGPGSGFGPKMGARIAADQEASDSAAAAAAPEAARQPRVLPGRRQSTTIDRGRRYEYLEVDGELESRAAAPSVQPEVRGSGPMGFAGTLGVTSVRPAGLAALDADVFGAGPTVPMLPDTWATDSE</sequence>
<reference evidence="3 4" key="1">
    <citation type="submission" date="2017-02" db="EMBL/GenBank/DDBJ databases">
        <title>The new phylogeny of genus Mycobacterium.</title>
        <authorList>
            <person name="Tortoli E."/>
            <person name="Trovato A."/>
            <person name="Cirillo D.M."/>
        </authorList>
    </citation>
    <scope>NUCLEOTIDE SEQUENCE [LARGE SCALE GENOMIC DNA]</scope>
    <source>
        <strain evidence="3 4">DSM 44049</strain>
    </source>
</reference>
<evidence type="ECO:0000313" key="3">
    <source>
        <dbReference type="EMBL" id="ORB06871.1"/>
    </source>
</evidence>
<feature type="domain" description="PPE-PPW subfamily C-terminal" evidence="2">
    <location>
        <begin position="259"/>
        <end position="301"/>
    </location>
</feature>
<feature type="compositionally biased region" description="Low complexity" evidence="1">
    <location>
        <begin position="203"/>
        <end position="219"/>
    </location>
</feature>
<keyword evidence="4" id="KW-1185">Reference proteome</keyword>
<dbReference type="EMBL" id="MVHT01000021">
    <property type="protein sequence ID" value="ORB06871.1"/>
    <property type="molecule type" value="Genomic_DNA"/>
</dbReference>
<dbReference type="Pfam" id="PF18878">
    <property type="entry name" value="PPE-PPW"/>
    <property type="match status" value="1"/>
</dbReference>
<evidence type="ECO:0000313" key="4">
    <source>
        <dbReference type="Proteomes" id="UP000192739"/>
    </source>
</evidence>
<dbReference type="AlphaFoldDB" id="A0A1X0FYL8"/>
<proteinExistence type="predicted"/>
<gene>
    <name evidence="3" type="ORF">BST27_09980</name>
</gene>
<protein>
    <recommendedName>
        <fullName evidence="2">PPE-PPW subfamily C-terminal domain-containing protein</fullName>
    </recommendedName>
</protein>
<comment type="caution">
    <text evidence="3">The sequence shown here is derived from an EMBL/GenBank/DDBJ whole genome shotgun (WGS) entry which is preliminary data.</text>
</comment>
<evidence type="ECO:0000259" key="2">
    <source>
        <dbReference type="Pfam" id="PF18878"/>
    </source>
</evidence>